<dbReference type="InterPro" id="IPR050300">
    <property type="entry name" value="GDXG_lipolytic_enzyme"/>
</dbReference>
<evidence type="ECO:0000313" key="5">
    <source>
        <dbReference type="Proteomes" id="UP000241595"/>
    </source>
</evidence>
<dbReference type="AlphaFoldDB" id="A0A2U3NKD9"/>
<evidence type="ECO:0000256" key="1">
    <source>
        <dbReference type="ARBA" id="ARBA00022801"/>
    </source>
</evidence>
<evidence type="ECO:0000313" key="4">
    <source>
        <dbReference type="EMBL" id="SPM32009.1"/>
    </source>
</evidence>
<dbReference type="STRING" id="1841859.GCA_900157385_05537"/>
<dbReference type="Gene3D" id="1.10.287.850">
    <property type="entry name" value="HP0062-like domain"/>
    <property type="match status" value="1"/>
</dbReference>
<dbReference type="InterPro" id="IPR038332">
    <property type="entry name" value="PPE_sf"/>
</dbReference>
<gene>
    <name evidence="4" type="ORF">MTAB308_5535</name>
</gene>
<dbReference type="InterPro" id="IPR013094">
    <property type="entry name" value="AB_hydrolase_3"/>
</dbReference>
<evidence type="ECO:0000259" key="2">
    <source>
        <dbReference type="Pfam" id="PF00934"/>
    </source>
</evidence>
<keyword evidence="1" id="KW-0378">Hydrolase</keyword>
<dbReference type="Pfam" id="PF00934">
    <property type="entry name" value="PE"/>
    <property type="match status" value="1"/>
</dbReference>
<organism evidence="4 5">
    <name type="scientific">Mycobacterium terramassiliense</name>
    <dbReference type="NCBI Taxonomy" id="1841859"/>
    <lineage>
        <taxon>Bacteria</taxon>
        <taxon>Bacillati</taxon>
        <taxon>Actinomycetota</taxon>
        <taxon>Actinomycetes</taxon>
        <taxon>Mycobacteriales</taxon>
        <taxon>Mycobacteriaceae</taxon>
        <taxon>Mycobacterium</taxon>
    </lineage>
</organism>
<feature type="domain" description="Alpha/beta hydrolase fold-3" evidence="3">
    <location>
        <begin position="227"/>
        <end position="428"/>
    </location>
</feature>
<proteinExistence type="predicted"/>
<dbReference type="Gene3D" id="3.40.50.1820">
    <property type="entry name" value="alpha/beta hydrolase"/>
    <property type="match status" value="1"/>
</dbReference>
<feature type="domain" description="PE" evidence="2">
    <location>
        <begin position="4"/>
        <end position="94"/>
    </location>
</feature>
<dbReference type="InterPro" id="IPR000084">
    <property type="entry name" value="PE-PGRS_N"/>
</dbReference>
<sequence>MSYVIAAPEFVAAAATDLAGIGSSLGAAHAAAASRTTAVLAAAGDEVSGAIAALFSGHGQQFQALAARAAASYEQFVQALTTSAGSYASAEAANVVAVRAVGNGIAAGFNKVGNTVVTDIFGAPANPPFPATQPGTFTGMPSLATRIENAAFWPVKDFLTFSGIYNQWGIPASPFNQLLASGLLSPILGNSPPKFLPLLLGETVQHTTYDGMPVVQITPAHPNGDYVVAIHGGAFILPPTILHWLDYTVMAYQTGATIEVPIYPLMQQGGTAGTVVPAMAGLISSEIAAHGASHVSVIGDSAGGTLALAAVESMVANNETVPASMVLLSPWLDVSDTNPNIGFVHDPLLPPLGTGAQQIGKIWAGGLPENNPLVSPLYGSLKGLPPTYVYSGSLDSVAPDALVLQQEAAVAGAPISFVLATGGIHDWVLLTVDGFRYWPQIDQELGI</sequence>
<name>A0A2U3NKD9_9MYCO</name>
<accession>A0A2U3NKD9</accession>
<dbReference type="PANTHER" id="PTHR48081:SF8">
    <property type="entry name" value="ALPHA_BETA HYDROLASE FOLD-3 DOMAIN-CONTAINING PROTEIN-RELATED"/>
    <property type="match status" value="1"/>
</dbReference>
<dbReference type="InterPro" id="IPR029058">
    <property type="entry name" value="AB_hydrolase_fold"/>
</dbReference>
<dbReference type="Pfam" id="PF07859">
    <property type="entry name" value="Abhydrolase_3"/>
    <property type="match status" value="1"/>
</dbReference>
<dbReference type="SUPFAM" id="SSF140459">
    <property type="entry name" value="PE/PPE dimer-like"/>
    <property type="match status" value="1"/>
</dbReference>
<dbReference type="SUPFAM" id="SSF53474">
    <property type="entry name" value="alpha/beta-Hydrolases"/>
    <property type="match status" value="1"/>
</dbReference>
<dbReference type="Proteomes" id="UP000241595">
    <property type="component" value="Unassembled WGS sequence"/>
</dbReference>
<dbReference type="RefSeq" id="WP_077104034.1">
    <property type="nucleotide sequence ID" value="NZ_LT717701.1"/>
</dbReference>
<protein>
    <submittedName>
        <fullName evidence="4">PE-PGRS family protein, triacylglycerol lipase (Esterase/lipase) (Triglyceride lipase) (Tributyrase)</fullName>
    </submittedName>
</protein>
<reference evidence="4 5" key="1">
    <citation type="submission" date="2017-01" db="EMBL/GenBank/DDBJ databases">
        <authorList>
            <consortium name="Urmite Genomes"/>
        </authorList>
    </citation>
    <scope>NUCLEOTIDE SEQUENCE [LARGE SCALE GENOMIC DNA]</scope>
    <source>
        <strain evidence="4 5">AB308</strain>
    </source>
</reference>
<dbReference type="EMBL" id="FTRV01000017">
    <property type="protein sequence ID" value="SPM32009.1"/>
    <property type="molecule type" value="Genomic_DNA"/>
</dbReference>
<dbReference type="GO" id="GO:0016787">
    <property type="term" value="F:hydrolase activity"/>
    <property type="evidence" value="ECO:0007669"/>
    <property type="project" value="UniProtKB-KW"/>
</dbReference>
<evidence type="ECO:0000259" key="3">
    <source>
        <dbReference type="Pfam" id="PF07859"/>
    </source>
</evidence>
<keyword evidence="5" id="KW-1185">Reference proteome</keyword>
<dbReference type="PANTHER" id="PTHR48081">
    <property type="entry name" value="AB HYDROLASE SUPERFAMILY PROTEIN C4A8.06C"/>
    <property type="match status" value="1"/>
</dbReference>
<dbReference type="OrthoDB" id="9803828at2"/>